<keyword evidence="1" id="KW-0472">Membrane</keyword>
<reference evidence="2 3" key="1">
    <citation type="journal article" date="2017" name="Genome Announc.">
        <title>Draft Genome Sequence of Agrobacterium tumefaciens Biovar 1 Strain 186, Isolated from Walnut.</title>
        <authorList>
            <person name="Poret-Peterson A.T."/>
            <person name="Bhatnagar S."/>
            <person name="McClean A.E."/>
            <person name="Kluepfel D.A."/>
        </authorList>
    </citation>
    <scope>NUCLEOTIDE SEQUENCE [LARGE SCALE GENOMIC DNA]</scope>
    <source>
        <strain evidence="2 3">186</strain>
    </source>
</reference>
<sequence>MTDLLIRVMNLSVALQRAIAGSIVFVIAVGVSALTWLAFSLLNGNAAAIEEDRIALARFEATIAVGRAMLKQPTTSATASEFLVGENEAVMQANLQNRLNSLAGTAMVTVLSSGGIPSVELDGVRYVGIRANIQGSLKAIHGALLQLETGKPYLIVREMVVRVVNQGRSPGPVELSVQLSFLGALDPTASTGRKAGAP</sequence>
<dbReference type="Proteomes" id="UP000222296">
    <property type="component" value="Chromosome Circular"/>
</dbReference>
<name>A0AAP9E2I7_AGRTU</name>
<protein>
    <submittedName>
        <fullName evidence="2">General secretion pathway protein GspM</fullName>
    </submittedName>
</protein>
<dbReference type="AlphaFoldDB" id="A0AAP9E2I7"/>
<dbReference type="NCBIfam" id="NF040576">
    <property type="entry name" value="T2SS_GspM_XpsM"/>
    <property type="match status" value="1"/>
</dbReference>
<organism evidence="2 3">
    <name type="scientific">Agrobacterium tumefaciens</name>
    <dbReference type="NCBI Taxonomy" id="358"/>
    <lineage>
        <taxon>Bacteria</taxon>
        <taxon>Pseudomonadati</taxon>
        <taxon>Pseudomonadota</taxon>
        <taxon>Alphaproteobacteria</taxon>
        <taxon>Hyphomicrobiales</taxon>
        <taxon>Rhizobiaceae</taxon>
        <taxon>Rhizobium/Agrobacterium group</taxon>
        <taxon>Agrobacterium</taxon>
        <taxon>Agrobacterium tumefaciens complex</taxon>
    </lineage>
</organism>
<evidence type="ECO:0000313" key="3">
    <source>
        <dbReference type="Proteomes" id="UP000222296"/>
    </source>
</evidence>
<evidence type="ECO:0000256" key="1">
    <source>
        <dbReference type="SAM" id="Phobius"/>
    </source>
</evidence>
<dbReference type="RefSeq" id="WP_099085448.1">
    <property type="nucleotide sequence ID" value="NZ_CP042274.1"/>
</dbReference>
<proteinExistence type="predicted"/>
<keyword evidence="1" id="KW-0812">Transmembrane</keyword>
<dbReference type="InterPro" id="IPR034756">
    <property type="entry name" value="T2SSM_b"/>
</dbReference>
<evidence type="ECO:0000313" key="2">
    <source>
        <dbReference type="EMBL" id="QDY93601.1"/>
    </source>
</evidence>
<accession>A0AAP9E2I7</accession>
<gene>
    <name evidence="2" type="ORF">CG010_005355</name>
</gene>
<dbReference type="Pfam" id="PF10741">
    <property type="entry name" value="T2SSM_b"/>
    <property type="match status" value="1"/>
</dbReference>
<dbReference type="EMBL" id="CP042274">
    <property type="protein sequence ID" value="QDY93601.1"/>
    <property type="molecule type" value="Genomic_DNA"/>
</dbReference>
<feature type="transmembrane region" description="Helical" evidence="1">
    <location>
        <begin position="18"/>
        <end position="39"/>
    </location>
</feature>
<keyword evidence="1" id="KW-1133">Transmembrane helix</keyword>